<keyword evidence="2" id="KW-1185">Reference proteome</keyword>
<name>F3ZZY6_MAHA5</name>
<organism evidence="1 2">
    <name type="scientific">Mahella australiensis (strain DSM 15567 / CIP 107919 / 50-1 BON)</name>
    <dbReference type="NCBI Taxonomy" id="697281"/>
    <lineage>
        <taxon>Bacteria</taxon>
        <taxon>Bacillati</taxon>
        <taxon>Bacillota</taxon>
        <taxon>Clostridia</taxon>
        <taxon>Thermoanaerobacterales</taxon>
        <taxon>Thermoanaerobacterales Family IV. Incertae Sedis</taxon>
        <taxon>Mahella</taxon>
    </lineage>
</organism>
<protein>
    <submittedName>
        <fullName evidence="1">Uncharacterized protein</fullName>
    </submittedName>
</protein>
<evidence type="ECO:0000313" key="1">
    <source>
        <dbReference type="EMBL" id="AEE95804.1"/>
    </source>
</evidence>
<proteinExistence type="predicted"/>
<dbReference type="Proteomes" id="UP000008457">
    <property type="component" value="Chromosome"/>
</dbReference>
<dbReference type="HOGENOM" id="CLU_2023914_0_0_9"/>
<gene>
    <name evidence="1" type="ordered locus">Mahau_0601</name>
</gene>
<dbReference type="EMBL" id="CP002360">
    <property type="protein sequence ID" value="AEE95804.1"/>
    <property type="molecule type" value="Genomic_DNA"/>
</dbReference>
<reference evidence="2" key="1">
    <citation type="submission" date="2010-11" db="EMBL/GenBank/DDBJ databases">
        <title>The complete genome of Mahella australiensis DSM 15567.</title>
        <authorList>
            <consortium name="US DOE Joint Genome Institute (JGI-PGF)"/>
            <person name="Lucas S."/>
            <person name="Copeland A."/>
            <person name="Lapidus A."/>
            <person name="Bruce D."/>
            <person name="Goodwin L."/>
            <person name="Pitluck S."/>
            <person name="Kyrpides N."/>
            <person name="Mavromatis K."/>
            <person name="Pagani I."/>
            <person name="Ivanova N."/>
            <person name="Teshima H."/>
            <person name="Brettin T."/>
            <person name="Detter J.C."/>
            <person name="Han C."/>
            <person name="Tapia R."/>
            <person name="Land M."/>
            <person name="Hauser L."/>
            <person name="Markowitz V."/>
            <person name="Cheng J.-F."/>
            <person name="Hugenholtz P."/>
            <person name="Woyke T."/>
            <person name="Wu D."/>
            <person name="Spring S."/>
            <person name="Pukall R."/>
            <person name="Steenblock K."/>
            <person name="Schneider S."/>
            <person name="Klenk H.-P."/>
            <person name="Eisen J.A."/>
        </authorList>
    </citation>
    <scope>NUCLEOTIDE SEQUENCE [LARGE SCALE GENOMIC DNA]</scope>
    <source>
        <strain evidence="2">DSM 15567 / CIP 107919 / 50-1 BON</strain>
    </source>
</reference>
<sequence length="122" mass="13916">MSAMTRKLIADWVEEELQRILQDLGVIYISSAELERVLPDVYDDLLEKLEAWAADPSNTASDEDVEAFKAGEYQVEILFGDKVSYTAGRDRQEIANQPAWGYDVWGDFLEAATKDWLLKLIK</sequence>
<evidence type="ECO:0000313" key="2">
    <source>
        <dbReference type="Proteomes" id="UP000008457"/>
    </source>
</evidence>
<reference evidence="1 2" key="2">
    <citation type="journal article" date="2011" name="Stand. Genomic Sci.">
        <title>Complete genome sequence of Mahella australiensis type strain (50-1 BON).</title>
        <authorList>
            <person name="Sikorski J."/>
            <person name="Teshima H."/>
            <person name="Nolan M."/>
            <person name="Lucas S."/>
            <person name="Hammon N."/>
            <person name="Deshpande S."/>
            <person name="Cheng J.F."/>
            <person name="Pitluck S."/>
            <person name="Liolios K."/>
            <person name="Pagani I."/>
            <person name="Ivanova N."/>
            <person name="Huntemann M."/>
            <person name="Mavromatis K."/>
            <person name="Ovchinikova G."/>
            <person name="Pati A."/>
            <person name="Tapia R."/>
            <person name="Han C."/>
            <person name="Goodwin L."/>
            <person name="Chen A."/>
            <person name="Palaniappan K."/>
            <person name="Land M."/>
            <person name="Hauser L."/>
            <person name="Ngatchou-Djao O.D."/>
            <person name="Rohde M."/>
            <person name="Pukall R."/>
            <person name="Spring S."/>
            <person name="Abt B."/>
            <person name="Goker M."/>
            <person name="Detter J.C."/>
            <person name="Woyke T."/>
            <person name="Bristow J."/>
            <person name="Markowitz V."/>
            <person name="Hugenholtz P."/>
            <person name="Eisen J.A."/>
            <person name="Kyrpides N.C."/>
            <person name="Klenk H.P."/>
            <person name="Lapidus A."/>
        </authorList>
    </citation>
    <scope>NUCLEOTIDE SEQUENCE [LARGE SCALE GENOMIC DNA]</scope>
    <source>
        <strain evidence="2">DSM 15567 / CIP 107919 / 50-1 BON</strain>
    </source>
</reference>
<dbReference type="KEGG" id="mas:Mahau_0601"/>
<accession>F3ZZY6</accession>
<dbReference type="AlphaFoldDB" id="F3ZZY6"/>